<comment type="caution">
    <text evidence="2">The sequence shown here is derived from an EMBL/GenBank/DDBJ whole genome shotgun (WGS) entry which is preliminary data.</text>
</comment>
<evidence type="ECO:0000256" key="1">
    <source>
        <dbReference type="SAM" id="MobiDB-lite"/>
    </source>
</evidence>
<name>A0A8X6NIV8_NEPPI</name>
<keyword evidence="3" id="KW-1185">Reference proteome</keyword>
<dbReference type="Proteomes" id="UP000887013">
    <property type="component" value="Unassembled WGS sequence"/>
</dbReference>
<accession>A0A8X6NIV8</accession>
<sequence length="142" mass="16106">MCDLVYRRPLTSKKTTGPVQGRSAVFGVRGTSSIRYPWSFASRCLENKKKKPNPSFNPPSDSDSSLDTVATTPERVAFNFNSRLKGSLSPTDRFWQPTKINDARLCVTAQQHVAQHSIFPLNFVTPVSTVLVWDRNRRWTTF</sequence>
<evidence type="ECO:0000313" key="2">
    <source>
        <dbReference type="EMBL" id="GFT15566.1"/>
    </source>
</evidence>
<dbReference type="EMBL" id="BMAW01104639">
    <property type="protein sequence ID" value="GFT15566.1"/>
    <property type="molecule type" value="Genomic_DNA"/>
</dbReference>
<protein>
    <submittedName>
        <fullName evidence="2">Uncharacterized protein</fullName>
    </submittedName>
</protein>
<evidence type="ECO:0000313" key="3">
    <source>
        <dbReference type="Proteomes" id="UP000887013"/>
    </source>
</evidence>
<reference evidence="2" key="1">
    <citation type="submission" date="2020-08" db="EMBL/GenBank/DDBJ databases">
        <title>Multicomponent nature underlies the extraordinary mechanical properties of spider dragline silk.</title>
        <authorList>
            <person name="Kono N."/>
            <person name="Nakamura H."/>
            <person name="Mori M."/>
            <person name="Yoshida Y."/>
            <person name="Ohtoshi R."/>
            <person name="Malay A.D."/>
            <person name="Moran D.A.P."/>
            <person name="Tomita M."/>
            <person name="Numata K."/>
            <person name="Arakawa K."/>
        </authorList>
    </citation>
    <scope>NUCLEOTIDE SEQUENCE</scope>
</reference>
<feature type="region of interest" description="Disordered" evidence="1">
    <location>
        <begin position="48"/>
        <end position="68"/>
    </location>
</feature>
<dbReference type="OrthoDB" id="10552579at2759"/>
<organism evidence="2 3">
    <name type="scientific">Nephila pilipes</name>
    <name type="common">Giant wood spider</name>
    <name type="synonym">Nephila maculata</name>
    <dbReference type="NCBI Taxonomy" id="299642"/>
    <lineage>
        <taxon>Eukaryota</taxon>
        <taxon>Metazoa</taxon>
        <taxon>Ecdysozoa</taxon>
        <taxon>Arthropoda</taxon>
        <taxon>Chelicerata</taxon>
        <taxon>Arachnida</taxon>
        <taxon>Araneae</taxon>
        <taxon>Araneomorphae</taxon>
        <taxon>Entelegynae</taxon>
        <taxon>Araneoidea</taxon>
        <taxon>Nephilidae</taxon>
        <taxon>Nephila</taxon>
    </lineage>
</organism>
<gene>
    <name evidence="2" type="ORF">NPIL_695141</name>
</gene>
<proteinExistence type="predicted"/>
<dbReference type="AlphaFoldDB" id="A0A8X6NIV8"/>